<feature type="transmembrane region" description="Helical" evidence="1">
    <location>
        <begin position="113"/>
        <end position="134"/>
    </location>
</feature>
<dbReference type="RefSeq" id="XP_035879495.1">
    <property type="nucleotide sequence ID" value="XM_036023602.1"/>
</dbReference>
<feature type="transmembrane region" description="Helical" evidence="1">
    <location>
        <begin position="39"/>
        <end position="61"/>
    </location>
</feature>
<keyword evidence="1 3" id="KW-0812">Transmembrane</keyword>
<feature type="transmembrane region" description="Helical" evidence="1">
    <location>
        <begin position="15"/>
        <end position="32"/>
    </location>
</feature>
<keyword evidence="1" id="KW-0472">Membrane</keyword>
<gene>
    <name evidence="3" type="primary">TMEM185B</name>
</gene>
<dbReference type="PANTHER" id="PTHR13568">
    <property type="entry name" value="FAM11A, B PROTEIN"/>
    <property type="match status" value="1"/>
</dbReference>
<dbReference type="InterPro" id="IPR019396">
    <property type="entry name" value="TM_Fragile-X-F-assoc"/>
</dbReference>
<feature type="transmembrane region" description="Helical" evidence="1">
    <location>
        <begin position="81"/>
        <end position="101"/>
    </location>
</feature>
<evidence type="ECO:0000256" key="1">
    <source>
        <dbReference type="SAM" id="Phobius"/>
    </source>
</evidence>
<accession>A0A7E6DKT2</accession>
<dbReference type="AlphaFoldDB" id="A0A7E6DKT2"/>
<evidence type="ECO:0000313" key="3">
    <source>
        <dbReference type="RefSeq" id="XP_035879495.1"/>
    </source>
</evidence>
<feature type="transmembrane region" description="Helical" evidence="1">
    <location>
        <begin position="181"/>
        <end position="205"/>
    </location>
</feature>
<feature type="transmembrane region" description="Helical" evidence="1">
    <location>
        <begin position="211"/>
        <end position="232"/>
    </location>
</feature>
<evidence type="ECO:0000313" key="2">
    <source>
        <dbReference type="Proteomes" id="UP000504628"/>
    </source>
</evidence>
<dbReference type="Pfam" id="PF10269">
    <property type="entry name" value="Tmemb_185A"/>
    <property type="match status" value="2"/>
</dbReference>
<dbReference type="Proteomes" id="UP000504628">
    <property type="component" value="Chromosome 4"/>
</dbReference>
<name>A0A7E6DKT2_9CHIR</name>
<dbReference type="PANTHER" id="PTHR13568:SF5">
    <property type="entry name" value="TRANSMEMBRANE PROTEIN 185B"/>
    <property type="match status" value="1"/>
</dbReference>
<proteinExistence type="predicted"/>
<dbReference type="GeneID" id="114514359"/>
<keyword evidence="2" id="KW-1185">Reference proteome</keyword>
<dbReference type="CTD" id="79134"/>
<keyword evidence="1" id="KW-1133">Transmembrane helix</keyword>
<protein>
    <submittedName>
        <fullName evidence="3">Transmembrane protein 185B isoform X2</fullName>
    </submittedName>
</protein>
<organism evidence="2 3">
    <name type="scientific">Phyllostomus discolor</name>
    <name type="common">pale spear-nosed bat</name>
    <dbReference type="NCBI Taxonomy" id="89673"/>
    <lineage>
        <taxon>Eukaryota</taxon>
        <taxon>Metazoa</taxon>
        <taxon>Chordata</taxon>
        <taxon>Craniata</taxon>
        <taxon>Vertebrata</taxon>
        <taxon>Euteleostomi</taxon>
        <taxon>Mammalia</taxon>
        <taxon>Eutheria</taxon>
        <taxon>Laurasiatheria</taxon>
        <taxon>Chiroptera</taxon>
        <taxon>Yangochiroptera</taxon>
        <taxon>Phyllostomidae</taxon>
        <taxon>Phyllostominae</taxon>
        <taxon>Phyllostomus</taxon>
    </lineage>
</organism>
<reference evidence="3" key="1">
    <citation type="submission" date="2025-08" db="UniProtKB">
        <authorList>
            <consortium name="RefSeq"/>
        </authorList>
    </citation>
    <scope>IDENTIFICATION</scope>
    <source>
        <tissue evidence="3">Muscle</tissue>
    </source>
</reference>
<sequence>MNPRGLFQDFNPSKFLIYACLLLFSVLLPLRLDGIIQWSYWAVFAPIWLWKLLVIAGASVGAGVWARNPRYRTEGETCVEFKAMLIAVGIHLLLLMFEVLVCDRVERGTHFWLLVFMPLFFVSPVSVAACVWGFRHDRSLELEILCSVNILQFIFIALRLDRIIHWPWSLDVVAEQRRTHVTMAISWITIVVPLLTFEVLLVHRLDGHNTFSYISIFVPLWLSLITLMATTFRRKGGNHWWFGIRRDFCQFLLEIFPFLREYGNISYDLHHEDSEDAEETSIPDAPKIAPMFGKKARVVITQSPGKYVPPPPKLNIDMPD</sequence>
<feature type="transmembrane region" description="Helical" evidence="1">
    <location>
        <begin position="140"/>
        <end position="160"/>
    </location>
</feature>